<protein>
    <submittedName>
        <fullName evidence="2">Alpha/beta hydrolase</fullName>
    </submittedName>
</protein>
<dbReference type="Proteomes" id="UP001501079">
    <property type="component" value="Unassembled WGS sequence"/>
</dbReference>
<proteinExistence type="predicted"/>
<dbReference type="Pfam" id="PF12697">
    <property type="entry name" value="Abhydrolase_6"/>
    <property type="match status" value="1"/>
</dbReference>
<dbReference type="GO" id="GO:0016787">
    <property type="term" value="F:hydrolase activity"/>
    <property type="evidence" value="ECO:0007669"/>
    <property type="project" value="UniProtKB-KW"/>
</dbReference>
<accession>A0ABP8ABC1</accession>
<organism evidence="2 3">
    <name type="scientific">Gryllotalpicola koreensis</name>
    <dbReference type="NCBI Taxonomy" id="993086"/>
    <lineage>
        <taxon>Bacteria</taxon>
        <taxon>Bacillati</taxon>
        <taxon>Actinomycetota</taxon>
        <taxon>Actinomycetes</taxon>
        <taxon>Micrococcales</taxon>
        <taxon>Microbacteriaceae</taxon>
        <taxon>Gryllotalpicola</taxon>
    </lineage>
</organism>
<dbReference type="EMBL" id="BAABBW010000006">
    <property type="protein sequence ID" value="GAA4181092.1"/>
    <property type="molecule type" value="Genomic_DNA"/>
</dbReference>
<evidence type="ECO:0000259" key="1">
    <source>
        <dbReference type="Pfam" id="PF12697"/>
    </source>
</evidence>
<reference evidence="3" key="1">
    <citation type="journal article" date="2019" name="Int. J. Syst. Evol. Microbiol.">
        <title>The Global Catalogue of Microorganisms (GCM) 10K type strain sequencing project: providing services to taxonomists for standard genome sequencing and annotation.</title>
        <authorList>
            <consortium name="The Broad Institute Genomics Platform"/>
            <consortium name="The Broad Institute Genome Sequencing Center for Infectious Disease"/>
            <person name="Wu L."/>
            <person name="Ma J."/>
        </authorList>
    </citation>
    <scope>NUCLEOTIDE SEQUENCE [LARGE SCALE GENOMIC DNA]</scope>
    <source>
        <strain evidence="3">JCM 17591</strain>
    </source>
</reference>
<keyword evidence="3" id="KW-1185">Reference proteome</keyword>
<dbReference type="SUPFAM" id="SSF53474">
    <property type="entry name" value="alpha/beta-Hydrolases"/>
    <property type="match status" value="1"/>
</dbReference>
<comment type="caution">
    <text evidence="2">The sequence shown here is derived from an EMBL/GenBank/DDBJ whole genome shotgun (WGS) entry which is preliminary data.</text>
</comment>
<evidence type="ECO:0000313" key="2">
    <source>
        <dbReference type="EMBL" id="GAA4181092.1"/>
    </source>
</evidence>
<keyword evidence="2" id="KW-0378">Hydrolase</keyword>
<gene>
    <name evidence="2" type="ORF">GCM10022287_35870</name>
</gene>
<sequence>MSGMETAVDTRVQAAQLDALLQPIDWAAPDPRATAFRFEAPSGSLAAWSIGDPANPRVVLVPGATGSKEDFVLLAPPLVDAGYFVQSYDLAGQYESAGAGPSRSSGRWDYPLYLADFVAFLEAGEPAHVLGYSFAGILAQLALAGRPELFRSLTLLTSPPLTGNVFRGVKIVGPFARFAPAHTGAGLMIWGIQTNKNGVDESRLDFVRRRLAVTRRESVDDIIGLMMATPDVTAAVAASGVPLLVATGQHDLWPVRLHAEYADRIGAELAVYRTGHSPCETTPNQLALDMITTFRRAEQLA</sequence>
<name>A0ABP8ABC1_9MICO</name>
<dbReference type="InterPro" id="IPR029058">
    <property type="entry name" value="AB_hydrolase_fold"/>
</dbReference>
<dbReference type="Gene3D" id="3.40.50.1820">
    <property type="entry name" value="alpha/beta hydrolase"/>
    <property type="match status" value="1"/>
</dbReference>
<feature type="domain" description="AB hydrolase-1" evidence="1">
    <location>
        <begin position="58"/>
        <end position="286"/>
    </location>
</feature>
<evidence type="ECO:0000313" key="3">
    <source>
        <dbReference type="Proteomes" id="UP001501079"/>
    </source>
</evidence>
<dbReference type="InterPro" id="IPR000073">
    <property type="entry name" value="AB_hydrolase_1"/>
</dbReference>